<dbReference type="GO" id="GO:0046872">
    <property type="term" value="F:metal ion binding"/>
    <property type="evidence" value="ECO:0007669"/>
    <property type="project" value="UniProtKB-KW"/>
</dbReference>
<comment type="subcellular location">
    <subcellularLocation>
        <location evidence="3">Cytoplasm</location>
    </subcellularLocation>
    <subcellularLocation>
        <location evidence="2">Nucleus</location>
    </subcellularLocation>
</comment>
<dbReference type="Proteomes" id="UP000225706">
    <property type="component" value="Unassembled WGS sequence"/>
</dbReference>
<keyword evidence="16" id="KW-0804">Transcription</keyword>
<dbReference type="GO" id="GO:0031047">
    <property type="term" value="P:regulatory ncRNA-mediated gene silencing"/>
    <property type="evidence" value="ECO:0007669"/>
    <property type="project" value="UniProtKB-KW"/>
</dbReference>
<dbReference type="InterPro" id="IPR006941">
    <property type="entry name" value="RNase_CAF1"/>
</dbReference>
<evidence type="ECO:0000256" key="6">
    <source>
        <dbReference type="ARBA" id="ARBA00022490"/>
    </source>
</evidence>
<protein>
    <recommendedName>
        <fullName evidence="5">poly(A)-specific ribonuclease</fullName>
        <ecNumber evidence="5">3.1.13.4</ecNumber>
    </recommendedName>
</protein>
<keyword evidence="19" id="KW-1185">Reference proteome</keyword>
<comment type="similarity">
    <text evidence="4">Belongs to the CAF1 family.</text>
</comment>
<accession>A0A2B4SW77</accession>
<evidence type="ECO:0000256" key="3">
    <source>
        <dbReference type="ARBA" id="ARBA00004496"/>
    </source>
</evidence>
<evidence type="ECO:0000313" key="19">
    <source>
        <dbReference type="Proteomes" id="UP000225706"/>
    </source>
</evidence>
<dbReference type="Gene3D" id="3.30.420.10">
    <property type="entry name" value="Ribonuclease H-like superfamily/Ribonuclease H"/>
    <property type="match status" value="1"/>
</dbReference>
<reference evidence="19" key="1">
    <citation type="journal article" date="2017" name="bioRxiv">
        <title>Comparative analysis of the genomes of Stylophora pistillata and Acropora digitifera provides evidence for extensive differences between species of corals.</title>
        <authorList>
            <person name="Voolstra C.R."/>
            <person name="Li Y."/>
            <person name="Liew Y.J."/>
            <person name="Baumgarten S."/>
            <person name="Zoccola D."/>
            <person name="Flot J.-F."/>
            <person name="Tambutte S."/>
            <person name="Allemand D."/>
            <person name="Aranda M."/>
        </authorList>
    </citation>
    <scope>NUCLEOTIDE SEQUENCE [LARGE SCALE GENOMIC DNA]</scope>
</reference>
<evidence type="ECO:0000256" key="12">
    <source>
        <dbReference type="ARBA" id="ARBA00022845"/>
    </source>
</evidence>
<organism evidence="18 19">
    <name type="scientific">Stylophora pistillata</name>
    <name type="common">Smooth cauliflower coral</name>
    <dbReference type="NCBI Taxonomy" id="50429"/>
    <lineage>
        <taxon>Eukaryota</taxon>
        <taxon>Metazoa</taxon>
        <taxon>Cnidaria</taxon>
        <taxon>Anthozoa</taxon>
        <taxon>Hexacorallia</taxon>
        <taxon>Scleractinia</taxon>
        <taxon>Astrocoeniina</taxon>
        <taxon>Pocilloporidae</taxon>
        <taxon>Stylophora</taxon>
    </lineage>
</organism>
<evidence type="ECO:0000256" key="10">
    <source>
        <dbReference type="ARBA" id="ARBA00022801"/>
    </source>
</evidence>
<dbReference type="GO" id="GO:0006417">
    <property type="term" value="P:regulation of translation"/>
    <property type="evidence" value="ECO:0007669"/>
    <property type="project" value="UniProtKB-KW"/>
</dbReference>
<keyword evidence="8" id="KW-0540">Nuclease</keyword>
<keyword evidence="12" id="KW-0810">Translation regulation</keyword>
<dbReference type="GO" id="GO:0003723">
    <property type="term" value="F:RNA binding"/>
    <property type="evidence" value="ECO:0007669"/>
    <property type="project" value="UniProtKB-KW"/>
</dbReference>
<dbReference type="InterPro" id="IPR039637">
    <property type="entry name" value="CNOT7/CNOT8/Pop2"/>
</dbReference>
<evidence type="ECO:0000313" key="18">
    <source>
        <dbReference type="EMBL" id="PFX33429.1"/>
    </source>
</evidence>
<keyword evidence="15" id="KW-0943">RNA-mediated gene silencing</keyword>
<keyword evidence="13" id="KW-0694">RNA-binding</keyword>
<dbReference type="GO" id="GO:0004535">
    <property type="term" value="F:poly(A)-specific ribonuclease activity"/>
    <property type="evidence" value="ECO:0007669"/>
    <property type="project" value="UniProtKB-EC"/>
</dbReference>
<keyword evidence="10" id="KW-0378">Hydrolase</keyword>
<dbReference type="GO" id="GO:0030014">
    <property type="term" value="C:CCR4-NOT complex"/>
    <property type="evidence" value="ECO:0007669"/>
    <property type="project" value="InterPro"/>
</dbReference>
<evidence type="ECO:0000256" key="1">
    <source>
        <dbReference type="ARBA" id="ARBA00001663"/>
    </source>
</evidence>
<dbReference type="InterPro" id="IPR012337">
    <property type="entry name" value="RNaseH-like_sf"/>
</dbReference>
<evidence type="ECO:0000256" key="17">
    <source>
        <dbReference type="ARBA" id="ARBA00023242"/>
    </source>
</evidence>
<evidence type="ECO:0000256" key="13">
    <source>
        <dbReference type="ARBA" id="ARBA00022884"/>
    </source>
</evidence>
<dbReference type="OrthoDB" id="1164111at2759"/>
<name>A0A2B4SW77_STYPI</name>
<proteinExistence type="inferred from homology"/>
<dbReference type="PANTHER" id="PTHR10797">
    <property type="entry name" value="CCR4-NOT TRANSCRIPTION COMPLEX SUBUNIT"/>
    <property type="match status" value="1"/>
</dbReference>
<evidence type="ECO:0000256" key="4">
    <source>
        <dbReference type="ARBA" id="ARBA00008372"/>
    </source>
</evidence>
<dbReference type="SUPFAM" id="SSF53098">
    <property type="entry name" value="Ribonuclease H-like"/>
    <property type="match status" value="1"/>
</dbReference>
<gene>
    <name evidence="18" type="primary">Cnot7</name>
    <name evidence="18" type="ORF">AWC38_SpisGene1659</name>
</gene>
<dbReference type="AlphaFoldDB" id="A0A2B4SW77"/>
<evidence type="ECO:0000256" key="2">
    <source>
        <dbReference type="ARBA" id="ARBA00004123"/>
    </source>
</evidence>
<keyword evidence="17" id="KW-0539">Nucleus</keyword>
<evidence type="ECO:0000256" key="5">
    <source>
        <dbReference type="ARBA" id="ARBA00012161"/>
    </source>
</evidence>
<comment type="catalytic activity">
    <reaction evidence="1">
        <text>Exonucleolytic cleavage of poly(A) to 5'-AMP.</text>
        <dbReference type="EC" id="3.1.13.4"/>
    </reaction>
</comment>
<dbReference type="EMBL" id="LSMT01000012">
    <property type="protein sequence ID" value="PFX33429.1"/>
    <property type="molecule type" value="Genomic_DNA"/>
</dbReference>
<evidence type="ECO:0000256" key="15">
    <source>
        <dbReference type="ARBA" id="ARBA00023158"/>
    </source>
</evidence>
<dbReference type="Pfam" id="PF04857">
    <property type="entry name" value="CAF1"/>
    <property type="match status" value="2"/>
</dbReference>
<evidence type="ECO:0000256" key="9">
    <source>
        <dbReference type="ARBA" id="ARBA00022723"/>
    </source>
</evidence>
<evidence type="ECO:0000256" key="14">
    <source>
        <dbReference type="ARBA" id="ARBA00023015"/>
    </source>
</evidence>
<dbReference type="STRING" id="50429.A0A2B4SW77"/>
<keyword evidence="7" id="KW-0678">Repressor</keyword>
<comment type="caution">
    <text evidence="18">The sequence shown here is derived from an EMBL/GenBank/DDBJ whole genome shotgun (WGS) entry which is preliminary data.</text>
</comment>
<dbReference type="GO" id="GO:0005634">
    <property type="term" value="C:nucleus"/>
    <property type="evidence" value="ECO:0007669"/>
    <property type="project" value="UniProtKB-SubCell"/>
</dbReference>
<evidence type="ECO:0000256" key="11">
    <source>
        <dbReference type="ARBA" id="ARBA00022839"/>
    </source>
</evidence>
<keyword evidence="14" id="KW-0805">Transcription regulation</keyword>
<keyword evidence="11" id="KW-0269">Exonuclease</keyword>
<evidence type="ECO:0000256" key="16">
    <source>
        <dbReference type="ARBA" id="ARBA00023163"/>
    </source>
</evidence>
<dbReference type="FunFam" id="3.30.420.10:FF:000005">
    <property type="entry name" value="CCR4-NOT transcription complex subunit 7"/>
    <property type="match status" value="1"/>
</dbReference>
<dbReference type="EC" id="3.1.13.4" evidence="5"/>
<sequence length="283" mass="32326">MPSTVNNFNIRDVWKNNMEEEFAKIRDIVENYPYVAMDTEFPGVVARPIGEFRSTSEYQYQLLRCNVDLLKIIQLGLSFYNEKGQQAPVGATRQFNFKFNLTEDMYAQDSIDLLNRAGIQFKRHEEEGIEVNDFAELLITSGLILTEDVKWLSFHSGYDFAYLLKVVTAQNLPSEESEFFELLKIYFPNIYDVKYLMKSCKSLKGGLQEVAELLELERVGPQHQAGSDSLLTGNAFFRMREMFFEDNIDDAKYCGHLYGLGTSYVNGGQAYSGPTSNNNSNSS</sequence>
<dbReference type="InterPro" id="IPR036397">
    <property type="entry name" value="RNaseH_sf"/>
</dbReference>
<evidence type="ECO:0000256" key="7">
    <source>
        <dbReference type="ARBA" id="ARBA00022491"/>
    </source>
</evidence>
<evidence type="ECO:0000256" key="8">
    <source>
        <dbReference type="ARBA" id="ARBA00022722"/>
    </source>
</evidence>
<keyword evidence="9" id="KW-0479">Metal-binding</keyword>
<dbReference type="GO" id="GO:0005737">
    <property type="term" value="C:cytoplasm"/>
    <property type="evidence" value="ECO:0007669"/>
    <property type="project" value="UniProtKB-SubCell"/>
</dbReference>
<keyword evidence="6" id="KW-0963">Cytoplasm</keyword>